<evidence type="ECO:0000313" key="5">
    <source>
        <dbReference type="EMBL" id="KAF4354879.1"/>
    </source>
</evidence>
<organism evidence="5 6">
    <name type="scientific">Cannabis sativa</name>
    <name type="common">Hemp</name>
    <name type="synonym">Marijuana</name>
    <dbReference type="NCBI Taxonomy" id="3483"/>
    <lineage>
        <taxon>Eukaryota</taxon>
        <taxon>Viridiplantae</taxon>
        <taxon>Streptophyta</taxon>
        <taxon>Embryophyta</taxon>
        <taxon>Tracheophyta</taxon>
        <taxon>Spermatophyta</taxon>
        <taxon>Magnoliopsida</taxon>
        <taxon>eudicotyledons</taxon>
        <taxon>Gunneridae</taxon>
        <taxon>Pentapetalae</taxon>
        <taxon>rosids</taxon>
        <taxon>fabids</taxon>
        <taxon>Rosales</taxon>
        <taxon>Cannabaceae</taxon>
        <taxon>Cannabis</taxon>
    </lineage>
</organism>
<dbReference type="PROSITE" id="PS50600">
    <property type="entry name" value="ULP_PROTEASE"/>
    <property type="match status" value="1"/>
</dbReference>
<evidence type="ECO:0000256" key="3">
    <source>
        <dbReference type="ARBA" id="ARBA00022801"/>
    </source>
</evidence>
<dbReference type="GO" id="GO:0006508">
    <property type="term" value="P:proteolysis"/>
    <property type="evidence" value="ECO:0007669"/>
    <property type="project" value="UniProtKB-KW"/>
</dbReference>
<evidence type="ECO:0000256" key="2">
    <source>
        <dbReference type="ARBA" id="ARBA00022670"/>
    </source>
</evidence>
<comment type="caution">
    <text evidence="5">The sequence shown here is derived from an EMBL/GenBank/DDBJ whole genome shotgun (WGS) entry which is preliminary data.</text>
</comment>
<dbReference type="SUPFAM" id="SSF54001">
    <property type="entry name" value="Cysteine proteinases"/>
    <property type="match status" value="1"/>
</dbReference>
<protein>
    <recommendedName>
        <fullName evidence="4">Ubiquitin-like protease family profile domain-containing protein</fullName>
    </recommendedName>
</protein>
<dbReference type="Proteomes" id="UP000583929">
    <property type="component" value="Unassembled WGS sequence"/>
</dbReference>
<dbReference type="GO" id="GO:0008234">
    <property type="term" value="F:cysteine-type peptidase activity"/>
    <property type="evidence" value="ECO:0007669"/>
    <property type="project" value="InterPro"/>
</dbReference>
<feature type="domain" description="Ubiquitin-like protease family profile" evidence="4">
    <location>
        <begin position="1"/>
        <end position="96"/>
    </location>
</feature>
<dbReference type="AlphaFoldDB" id="A0A7J6EB02"/>
<comment type="similarity">
    <text evidence="1">Belongs to the peptidase C48 family.</text>
</comment>
<accession>A0A7J6EB02</accession>
<proteinExistence type="inferred from homology"/>
<keyword evidence="6" id="KW-1185">Reference proteome</keyword>
<name>A0A7J6EB02_CANSA</name>
<gene>
    <name evidence="5" type="ORF">G4B88_010158</name>
</gene>
<dbReference type="InterPro" id="IPR038765">
    <property type="entry name" value="Papain-like_cys_pep_sf"/>
</dbReference>
<evidence type="ECO:0000313" key="6">
    <source>
        <dbReference type="Proteomes" id="UP000583929"/>
    </source>
</evidence>
<dbReference type="Gene3D" id="3.40.395.10">
    <property type="entry name" value="Adenoviral Proteinase, Chain A"/>
    <property type="match status" value="1"/>
</dbReference>
<reference evidence="5 6" key="1">
    <citation type="journal article" date="2020" name="bioRxiv">
        <title>Sequence and annotation of 42 cannabis genomes reveals extensive copy number variation in cannabinoid synthesis and pathogen resistance genes.</title>
        <authorList>
            <person name="Mckernan K.J."/>
            <person name="Helbert Y."/>
            <person name="Kane L.T."/>
            <person name="Ebling H."/>
            <person name="Zhang L."/>
            <person name="Liu B."/>
            <person name="Eaton Z."/>
            <person name="Mclaughlin S."/>
            <person name="Kingan S."/>
            <person name="Baybayan P."/>
            <person name="Concepcion G."/>
            <person name="Jordan M."/>
            <person name="Riva A."/>
            <person name="Barbazuk W."/>
            <person name="Harkins T."/>
        </authorList>
    </citation>
    <scope>NUCLEOTIDE SEQUENCE [LARGE SCALE GENOMIC DNA]</scope>
    <source>
        <strain evidence="6">cv. Jamaican Lion 4</strain>
        <tissue evidence="5">Leaf</tissue>
    </source>
</reference>
<dbReference type="InterPro" id="IPR003653">
    <property type="entry name" value="Peptidase_C48_C"/>
</dbReference>
<sequence length="115" mass="13760">MSNNQQYMVTPWIDGEHWMLILLVPDSYWLCFMDPKKSHLSSRPDIRETVTLAFQTYYRAIRKEIPPKLKVRRPTYPHQPEDTECGYYVMKMMKDLIQASNRKHFLAELSDANYT</sequence>
<keyword evidence="2" id="KW-0645">Protease</keyword>
<evidence type="ECO:0000256" key="1">
    <source>
        <dbReference type="ARBA" id="ARBA00005234"/>
    </source>
</evidence>
<keyword evidence="3" id="KW-0378">Hydrolase</keyword>
<dbReference type="EMBL" id="JAATIQ010000467">
    <property type="protein sequence ID" value="KAF4354879.1"/>
    <property type="molecule type" value="Genomic_DNA"/>
</dbReference>
<evidence type="ECO:0000259" key="4">
    <source>
        <dbReference type="PROSITE" id="PS50600"/>
    </source>
</evidence>